<dbReference type="Pfam" id="PF00593">
    <property type="entry name" value="TonB_dep_Rec_b-barrel"/>
    <property type="match status" value="1"/>
</dbReference>
<feature type="domain" description="TonB-dependent receptor-like beta-barrel" evidence="14">
    <location>
        <begin position="281"/>
        <end position="722"/>
    </location>
</feature>
<dbReference type="RefSeq" id="WP_211939888.1">
    <property type="nucleotide sequence ID" value="NZ_CP073078.1"/>
</dbReference>
<organism evidence="16 17">
    <name type="scientific">Phenylobacterium montanum</name>
    <dbReference type="NCBI Taxonomy" id="2823693"/>
    <lineage>
        <taxon>Bacteria</taxon>
        <taxon>Pseudomonadati</taxon>
        <taxon>Pseudomonadota</taxon>
        <taxon>Alphaproteobacteria</taxon>
        <taxon>Caulobacterales</taxon>
        <taxon>Caulobacteraceae</taxon>
        <taxon>Phenylobacterium</taxon>
    </lineage>
</organism>
<keyword evidence="3 11" id="KW-1134">Transmembrane beta strand</keyword>
<evidence type="ECO:0000256" key="1">
    <source>
        <dbReference type="ARBA" id="ARBA00004571"/>
    </source>
</evidence>
<comment type="subcellular location">
    <subcellularLocation>
        <location evidence="1 11">Cell outer membrane</location>
        <topology evidence="1 11">Multi-pass membrane protein</topology>
    </subcellularLocation>
</comment>
<dbReference type="KEGG" id="caul:KCG34_08185"/>
<evidence type="ECO:0000256" key="13">
    <source>
        <dbReference type="SAM" id="SignalP"/>
    </source>
</evidence>
<evidence type="ECO:0000256" key="10">
    <source>
        <dbReference type="ARBA" id="ARBA00023237"/>
    </source>
</evidence>
<dbReference type="Gene3D" id="2.40.170.20">
    <property type="entry name" value="TonB-dependent receptor, beta-barrel domain"/>
    <property type="match status" value="1"/>
</dbReference>
<dbReference type="PANTHER" id="PTHR32552">
    <property type="entry name" value="FERRICHROME IRON RECEPTOR-RELATED"/>
    <property type="match status" value="1"/>
</dbReference>
<gene>
    <name evidence="16" type="ORF">KCG34_08185</name>
</gene>
<keyword evidence="5 11" id="KW-0812">Transmembrane</keyword>
<accession>A0A975IXW1</accession>
<feature type="chain" id="PRO_5037033717" evidence="13">
    <location>
        <begin position="21"/>
        <end position="761"/>
    </location>
</feature>
<dbReference type="Pfam" id="PF07715">
    <property type="entry name" value="Plug"/>
    <property type="match status" value="1"/>
</dbReference>
<evidence type="ECO:0000259" key="15">
    <source>
        <dbReference type="Pfam" id="PF07715"/>
    </source>
</evidence>
<keyword evidence="2 11" id="KW-0813">Transport</keyword>
<dbReference type="InterPro" id="IPR012910">
    <property type="entry name" value="Plug_dom"/>
</dbReference>
<keyword evidence="17" id="KW-1185">Reference proteome</keyword>
<dbReference type="GO" id="GO:0006826">
    <property type="term" value="P:iron ion transport"/>
    <property type="evidence" value="ECO:0007669"/>
    <property type="project" value="UniProtKB-KW"/>
</dbReference>
<evidence type="ECO:0000256" key="9">
    <source>
        <dbReference type="ARBA" id="ARBA00023136"/>
    </source>
</evidence>
<dbReference type="PROSITE" id="PS52016">
    <property type="entry name" value="TONB_DEPENDENT_REC_3"/>
    <property type="match status" value="1"/>
</dbReference>
<evidence type="ECO:0000256" key="12">
    <source>
        <dbReference type="RuleBase" id="RU003357"/>
    </source>
</evidence>
<dbReference type="InterPro" id="IPR039426">
    <property type="entry name" value="TonB-dep_rcpt-like"/>
</dbReference>
<evidence type="ECO:0000256" key="2">
    <source>
        <dbReference type="ARBA" id="ARBA00022448"/>
    </source>
</evidence>
<evidence type="ECO:0000256" key="7">
    <source>
        <dbReference type="ARBA" id="ARBA00023065"/>
    </source>
</evidence>
<keyword evidence="9 11" id="KW-0472">Membrane</keyword>
<evidence type="ECO:0000313" key="17">
    <source>
        <dbReference type="Proteomes" id="UP000676409"/>
    </source>
</evidence>
<reference evidence="16" key="1">
    <citation type="submission" date="2021-04" db="EMBL/GenBank/DDBJ databases">
        <title>The complete genome sequence of Caulobacter sp. S6.</title>
        <authorList>
            <person name="Tang Y."/>
            <person name="Ouyang W."/>
            <person name="Liu Q."/>
            <person name="Huang B."/>
            <person name="Guo Z."/>
            <person name="Lei P."/>
        </authorList>
    </citation>
    <scope>NUCLEOTIDE SEQUENCE</scope>
    <source>
        <strain evidence="16">S6</strain>
    </source>
</reference>
<name>A0A975IXW1_9CAUL</name>
<dbReference type="EMBL" id="CP073078">
    <property type="protein sequence ID" value="QUD89836.1"/>
    <property type="molecule type" value="Genomic_DNA"/>
</dbReference>
<keyword evidence="16" id="KW-0675">Receptor</keyword>
<dbReference type="PANTHER" id="PTHR32552:SF81">
    <property type="entry name" value="TONB-DEPENDENT OUTER MEMBRANE RECEPTOR"/>
    <property type="match status" value="1"/>
</dbReference>
<evidence type="ECO:0000256" key="5">
    <source>
        <dbReference type="ARBA" id="ARBA00022692"/>
    </source>
</evidence>
<feature type="domain" description="TonB-dependent receptor plug" evidence="15">
    <location>
        <begin position="42"/>
        <end position="153"/>
    </location>
</feature>
<keyword evidence="13" id="KW-0732">Signal</keyword>
<sequence>MLLVSTAIAGALAPAGMALAQSKDANALPELVVTAEKRSSTVQATPISITAVTATAMQERGVTSIAQLTGEVPGLSIRSSGGAESEFTIRGLSSAGGVAPTVGFYLDETPVSPPTEASLGKVSIDPNLYDLARVEVLRGPQGTLYGASSMGGTIRLIPNAPDPTRYAASIEAIGSGTQGGGANGTLNAMINVPVVQDKVALRVIGTLDHESGWIDRVVLSDFPLPDVASTGSYFTAPRGDVVTAPVLIRHKDVNSEDMASIRAALVIRPTDRLTVTPSVFYQRLTQGGPDYYDANPGTLAHYQPYDIAEPLSDTFWVAAVKMNYDFGFASLVSATSYSYRNVRVTQDASELFQKSLGDQGVTAFDPAQGGAGPSSSAEYDPNSQFNQEIRLQSEGKGPFHWLVGGYYQNLRAAYVDSQLAPQAAPILGSTNIYTAHLPDRLEQAALFINLTYDLTSKLKVQFGGREFRAWDRSNGDSTGAFAPPTSQATKAKASGFNPMYNVSYTFDPDHMVYGTAAKGFRDGAAQQPVPASLCQADLASLGLTQSPTRYGPDTVWSYELGSKNRFFDRRVTLNFDGYYEHWSGVQQAVILPNCGYVYTANAGDAIVRGFEVEAREKLFDGLTLEQSLARSHAVFDRSNVNTGTIAGQELLNVPEWTASVSLRYERSITDTLSAYGRIDASYVGRSVADASVRFELPSYTLTNLRVGLKHDDWQASLFVDNLTDAHVLMNAPYSLVINVPGLDRYATNRPRTIGLDLSRSF</sequence>
<comment type="similarity">
    <text evidence="11 12">Belongs to the TonB-dependent receptor family.</text>
</comment>
<feature type="signal peptide" evidence="13">
    <location>
        <begin position="1"/>
        <end position="20"/>
    </location>
</feature>
<evidence type="ECO:0000256" key="11">
    <source>
        <dbReference type="PROSITE-ProRule" id="PRU01360"/>
    </source>
</evidence>
<protein>
    <submittedName>
        <fullName evidence="16">TonB-dependent receptor</fullName>
    </submittedName>
</protein>
<keyword evidence="7" id="KW-0406">Ion transport</keyword>
<evidence type="ECO:0000256" key="6">
    <source>
        <dbReference type="ARBA" id="ARBA00023004"/>
    </source>
</evidence>
<keyword evidence="6" id="KW-0408">Iron</keyword>
<evidence type="ECO:0000313" key="16">
    <source>
        <dbReference type="EMBL" id="QUD89836.1"/>
    </source>
</evidence>
<dbReference type="InterPro" id="IPR036942">
    <property type="entry name" value="Beta-barrel_TonB_sf"/>
</dbReference>
<keyword evidence="4" id="KW-0410">Iron transport</keyword>
<proteinExistence type="inferred from homology"/>
<dbReference type="Proteomes" id="UP000676409">
    <property type="component" value="Chromosome"/>
</dbReference>
<evidence type="ECO:0000256" key="8">
    <source>
        <dbReference type="ARBA" id="ARBA00023077"/>
    </source>
</evidence>
<dbReference type="AlphaFoldDB" id="A0A975IXW1"/>
<dbReference type="InterPro" id="IPR000531">
    <property type="entry name" value="Beta-barrel_TonB"/>
</dbReference>
<evidence type="ECO:0000256" key="3">
    <source>
        <dbReference type="ARBA" id="ARBA00022452"/>
    </source>
</evidence>
<dbReference type="SUPFAM" id="SSF56935">
    <property type="entry name" value="Porins"/>
    <property type="match status" value="1"/>
</dbReference>
<keyword evidence="8 12" id="KW-0798">TonB box</keyword>
<evidence type="ECO:0000259" key="14">
    <source>
        <dbReference type="Pfam" id="PF00593"/>
    </source>
</evidence>
<keyword evidence="10 11" id="KW-0998">Cell outer membrane</keyword>
<dbReference type="CDD" id="cd01347">
    <property type="entry name" value="ligand_gated_channel"/>
    <property type="match status" value="1"/>
</dbReference>
<dbReference type="GO" id="GO:0009279">
    <property type="term" value="C:cell outer membrane"/>
    <property type="evidence" value="ECO:0007669"/>
    <property type="project" value="UniProtKB-SubCell"/>
</dbReference>
<evidence type="ECO:0000256" key="4">
    <source>
        <dbReference type="ARBA" id="ARBA00022496"/>
    </source>
</evidence>